<sequence length="115" mass="12313">MSFSPKHQLLVSAVFFSILSGVVGAPIAPMTVLLAFPALGVVANIAHQLIEAREPFIRFARAMKRAVLKTRSDTQRLGTAGRPESVRFLEPDPAANSRSSTIHTAPSRASLSSES</sequence>
<dbReference type="EMBL" id="CABFOC020000014">
    <property type="protein sequence ID" value="CAH0046272.1"/>
    <property type="molecule type" value="Genomic_DNA"/>
</dbReference>
<name>A0A9N9YZI3_9HYPO</name>
<dbReference type="Proteomes" id="UP000775872">
    <property type="component" value="Unassembled WGS sequence"/>
</dbReference>
<protein>
    <submittedName>
        <fullName evidence="3">Uncharacterized protein</fullName>
    </submittedName>
</protein>
<organism evidence="3 4">
    <name type="scientific">Clonostachys solani</name>
    <dbReference type="NCBI Taxonomy" id="160281"/>
    <lineage>
        <taxon>Eukaryota</taxon>
        <taxon>Fungi</taxon>
        <taxon>Dikarya</taxon>
        <taxon>Ascomycota</taxon>
        <taxon>Pezizomycotina</taxon>
        <taxon>Sordariomycetes</taxon>
        <taxon>Hypocreomycetidae</taxon>
        <taxon>Hypocreales</taxon>
        <taxon>Bionectriaceae</taxon>
        <taxon>Clonostachys</taxon>
    </lineage>
</organism>
<evidence type="ECO:0000313" key="4">
    <source>
        <dbReference type="Proteomes" id="UP000775872"/>
    </source>
</evidence>
<dbReference type="AlphaFoldDB" id="A0A9N9YZI3"/>
<evidence type="ECO:0000256" key="1">
    <source>
        <dbReference type="SAM" id="MobiDB-lite"/>
    </source>
</evidence>
<evidence type="ECO:0000256" key="2">
    <source>
        <dbReference type="SAM" id="SignalP"/>
    </source>
</evidence>
<reference evidence="4" key="1">
    <citation type="submission" date="2019-06" db="EMBL/GenBank/DDBJ databases">
        <authorList>
            <person name="Broberg M."/>
        </authorList>
    </citation>
    <scope>NUCLEOTIDE SEQUENCE [LARGE SCALE GENOMIC DNA]</scope>
</reference>
<proteinExistence type="predicted"/>
<feature type="region of interest" description="Disordered" evidence="1">
    <location>
        <begin position="71"/>
        <end position="115"/>
    </location>
</feature>
<feature type="signal peptide" evidence="2">
    <location>
        <begin position="1"/>
        <end position="24"/>
    </location>
</feature>
<keyword evidence="2" id="KW-0732">Signal</keyword>
<feature type="compositionally biased region" description="Polar residues" evidence="1">
    <location>
        <begin position="96"/>
        <end position="115"/>
    </location>
</feature>
<gene>
    <name evidence="3" type="ORF">CSOL1703_00012002</name>
</gene>
<keyword evidence="4" id="KW-1185">Reference proteome</keyword>
<comment type="caution">
    <text evidence="3">The sequence shown here is derived from an EMBL/GenBank/DDBJ whole genome shotgun (WGS) entry which is preliminary data.</text>
</comment>
<feature type="chain" id="PRO_5040162016" evidence="2">
    <location>
        <begin position="25"/>
        <end position="115"/>
    </location>
</feature>
<evidence type="ECO:0000313" key="3">
    <source>
        <dbReference type="EMBL" id="CAH0046272.1"/>
    </source>
</evidence>
<reference evidence="3 4" key="2">
    <citation type="submission" date="2021-10" db="EMBL/GenBank/DDBJ databases">
        <authorList>
            <person name="Piombo E."/>
        </authorList>
    </citation>
    <scope>NUCLEOTIDE SEQUENCE [LARGE SCALE GENOMIC DNA]</scope>
</reference>
<dbReference type="OrthoDB" id="5138824at2759"/>
<accession>A0A9N9YZI3</accession>